<dbReference type="EMBL" id="JBHTHM010000070">
    <property type="protein sequence ID" value="MFD0782989.1"/>
    <property type="molecule type" value="Genomic_DNA"/>
</dbReference>
<evidence type="ECO:0000256" key="1">
    <source>
        <dbReference type="SAM" id="MobiDB-lite"/>
    </source>
</evidence>
<gene>
    <name evidence="2" type="ORF">ACFQZ8_03485</name>
</gene>
<feature type="compositionally biased region" description="Basic residues" evidence="1">
    <location>
        <begin position="430"/>
        <end position="446"/>
    </location>
</feature>
<comment type="caution">
    <text evidence="2">The sequence shown here is derived from an EMBL/GenBank/DDBJ whole genome shotgun (WGS) entry which is preliminary data.</text>
</comment>
<reference evidence="3" key="1">
    <citation type="journal article" date="2019" name="Int. J. Syst. Evol. Microbiol.">
        <title>The Global Catalogue of Microorganisms (GCM) 10K type strain sequencing project: providing services to taxonomists for standard genome sequencing and annotation.</title>
        <authorList>
            <consortium name="The Broad Institute Genomics Platform"/>
            <consortium name="The Broad Institute Genome Sequencing Center for Infectious Disease"/>
            <person name="Wu L."/>
            <person name="Ma J."/>
        </authorList>
    </citation>
    <scope>NUCLEOTIDE SEQUENCE [LARGE SCALE GENOMIC DNA]</scope>
    <source>
        <strain evidence="3">JCM 32148</strain>
    </source>
</reference>
<evidence type="ECO:0000313" key="3">
    <source>
        <dbReference type="Proteomes" id="UP001597053"/>
    </source>
</evidence>
<feature type="region of interest" description="Disordered" evidence="1">
    <location>
        <begin position="425"/>
        <end position="446"/>
    </location>
</feature>
<proteinExistence type="predicted"/>
<dbReference type="Proteomes" id="UP001597053">
    <property type="component" value="Unassembled WGS sequence"/>
</dbReference>
<sequence length="512" mass="57559">MIARHNQRFQRIVRSGQMMQSICLPLLTSQFPLGLAAEELGASQGRPPFYRGPTWPDHLAWGLDSVVAAVRLMMCLQPVGASIVARTQLERWSSNPEFNSGVDQQRGESTVDWYNRLWVGPGVRPPSPVTTPVGELFADLSELLHGRGRLMPLVWLDIADVTDMPSSDHVQLLETISDALVVSLSHIRTCLASAAENRGFKVLAQIVDAVRLVVPARGWLSDVRTHLWPMMPMFIRQTTVEGALGASAAAYRRVISAMQAGREPAEPAEVWPALAFGSHRFRVLLNEQYAYEYERKLLGHRFDEGGADRAVTEAVLAGEMAAVLAGWLRQDPERQSPANAFAVCASGLRSAQWLWLEDDERGMGCLRTVIEQVARARTWRLRPDRARKIEANPNSTPRDWIEGAGWKRLTLLNRALGARLDEGELERRPQRARRHPARRRFKGGARSVHRPHSRLNAMILILTIECAAWADTFGSHLGEAYRRIIRVDDPRADQVIEALLNRAWEKRHIPLR</sequence>
<accession>A0ABW2ZXL8</accession>
<name>A0ABW2ZXL8_9ACTN</name>
<organism evidence="2 3">
    <name type="scientific">Micromonospora azadirachtae</name>
    <dbReference type="NCBI Taxonomy" id="1970735"/>
    <lineage>
        <taxon>Bacteria</taxon>
        <taxon>Bacillati</taxon>
        <taxon>Actinomycetota</taxon>
        <taxon>Actinomycetes</taxon>
        <taxon>Micromonosporales</taxon>
        <taxon>Micromonosporaceae</taxon>
        <taxon>Micromonospora</taxon>
    </lineage>
</organism>
<keyword evidence="3" id="KW-1185">Reference proteome</keyword>
<evidence type="ECO:0000313" key="2">
    <source>
        <dbReference type="EMBL" id="MFD0782989.1"/>
    </source>
</evidence>
<protein>
    <submittedName>
        <fullName evidence="2">Uncharacterized protein</fullName>
    </submittedName>
</protein>